<evidence type="ECO:0000313" key="2">
    <source>
        <dbReference type="Proteomes" id="UP000664601"/>
    </source>
</evidence>
<dbReference type="EMBL" id="JAFREM010000006">
    <property type="protein sequence ID" value="MBO1305341.1"/>
    <property type="molecule type" value="Genomic_DNA"/>
</dbReference>
<dbReference type="RefSeq" id="WP_207672285.1">
    <property type="nucleotide sequence ID" value="NZ_JAFREM010000006.1"/>
</dbReference>
<sequence length="83" mass="9516">MGELKIRKIGNSVGAIFPKEWGLEAGDVLEYTKDGDNYVLNTQNIAREHDRQLIEESFAEFETGKTLTEEQMKKEFGKYGWGE</sequence>
<dbReference type="Gene3D" id="2.10.260.10">
    <property type="match status" value="1"/>
</dbReference>
<accession>A0ABS3L9B2</accession>
<gene>
    <name evidence="1" type="ORF">JZO70_04165</name>
</gene>
<proteinExistence type="predicted"/>
<evidence type="ECO:0000313" key="1">
    <source>
        <dbReference type="EMBL" id="MBO1305341.1"/>
    </source>
</evidence>
<organism evidence="1 2">
    <name type="scientific">Candidatus Enterococcus moelleringii</name>
    <dbReference type="NCBI Taxonomy" id="2815325"/>
    <lineage>
        <taxon>Bacteria</taxon>
        <taxon>Bacillati</taxon>
        <taxon>Bacillota</taxon>
        <taxon>Bacilli</taxon>
        <taxon>Lactobacillales</taxon>
        <taxon>Enterococcaceae</taxon>
        <taxon>Enterococcus</taxon>
    </lineage>
</organism>
<dbReference type="Proteomes" id="UP000664601">
    <property type="component" value="Unassembled WGS sequence"/>
</dbReference>
<keyword evidence="2" id="KW-1185">Reference proteome</keyword>
<comment type="caution">
    <text evidence="1">The sequence shown here is derived from an EMBL/GenBank/DDBJ whole genome shotgun (WGS) entry which is preliminary data.</text>
</comment>
<reference evidence="1 2" key="1">
    <citation type="submission" date="2021-03" db="EMBL/GenBank/DDBJ databases">
        <title>Enterococcal diversity collection.</title>
        <authorList>
            <person name="Gilmore M.S."/>
            <person name="Schwartzman J."/>
            <person name="Van Tyne D."/>
            <person name="Martin M."/>
            <person name="Earl A.M."/>
            <person name="Manson A.L."/>
            <person name="Straub T."/>
            <person name="Salamzade R."/>
            <person name="Saavedra J."/>
            <person name="Lebreton F."/>
            <person name="Prichula J."/>
            <person name="Schaufler K."/>
            <person name="Gaca A."/>
            <person name="Sgardioli B."/>
            <person name="Wagenaar J."/>
            <person name="Strong T."/>
        </authorList>
    </citation>
    <scope>NUCLEOTIDE SEQUENCE [LARGE SCALE GENOMIC DNA]</scope>
    <source>
        <strain evidence="1 2">669A</strain>
    </source>
</reference>
<name>A0ABS3L9B2_9ENTE</name>
<dbReference type="InterPro" id="IPR037914">
    <property type="entry name" value="SpoVT-AbrB_sf"/>
</dbReference>
<dbReference type="SUPFAM" id="SSF89447">
    <property type="entry name" value="AbrB/MazE/MraZ-like"/>
    <property type="match status" value="1"/>
</dbReference>
<protein>
    <submittedName>
        <fullName evidence="1">AbrB family transcriptional regulator</fullName>
    </submittedName>
</protein>